<dbReference type="SMART" id="SM00487">
    <property type="entry name" value="DEXDc"/>
    <property type="match status" value="1"/>
</dbReference>
<organism evidence="4 5">
    <name type="scientific">Dactylosporangium vinaceum</name>
    <dbReference type="NCBI Taxonomy" id="53362"/>
    <lineage>
        <taxon>Bacteria</taxon>
        <taxon>Bacillati</taxon>
        <taxon>Actinomycetota</taxon>
        <taxon>Actinomycetes</taxon>
        <taxon>Micromonosporales</taxon>
        <taxon>Micromonosporaceae</taxon>
        <taxon>Dactylosporangium</taxon>
    </lineage>
</organism>
<dbReference type="SMART" id="SM00490">
    <property type="entry name" value="HELICc"/>
    <property type="match status" value="1"/>
</dbReference>
<dbReference type="PROSITE" id="PS51192">
    <property type="entry name" value="HELICASE_ATP_BIND_1"/>
    <property type="match status" value="1"/>
</dbReference>
<dbReference type="Proteomes" id="UP001589608">
    <property type="component" value="Unassembled WGS sequence"/>
</dbReference>
<dbReference type="RefSeq" id="WP_246655960.1">
    <property type="nucleotide sequence ID" value="NZ_CP061913.1"/>
</dbReference>
<evidence type="ECO:0000256" key="1">
    <source>
        <dbReference type="ARBA" id="ARBA00022801"/>
    </source>
</evidence>
<proteinExistence type="predicted"/>
<dbReference type="Pfam" id="PF00271">
    <property type="entry name" value="Helicase_C"/>
    <property type="match status" value="1"/>
</dbReference>
<keyword evidence="5" id="KW-1185">Reference proteome</keyword>
<name>A0ABV5MLG3_9ACTN</name>
<evidence type="ECO:0000259" key="3">
    <source>
        <dbReference type="PROSITE" id="PS51194"/>
    </source>
</evidence>
<reference evidence="4 5" key="1">
    <citation type="submission" date="2024-09" db="EMBL/GenBank/DDBJ databases">
        <authorList>
            <person name="Sun Q."/>
            <person name="Mori K."/>
        </authorList>
    </citation>
    <scope>NUCLEOTIDE SEQUENCE [LARGE SCALE GENOMIC DNA]</scope>
    <source>
        <strain evidence="4 5">JCM 3307</strain>
    </source>
</reference>
<keyword evidence="1" id="KW-0378">Hydrolase</keyword>
<gene>
    <name evidence="4" type="primary">dpdE</name>
    <name evidence="4" type="ORF">ACFFTR_42090</name>
</gene>
<sequence>MRQAPPSITMPIGQFVVHPNVPGVGRVGADRGEDLRVDAFDSIATPIAQSWWVPTRECRAVLLLPQTRVYWQDPDTGRWRAGRILGGGPDVYFVRLPNKDIDYQVPREHLRVRWDKPITSPVEVLAAGVNESPYFRDARLPMLGSLIEQRATCANLPALLSAAIEIYPHQVQAALTVLSDPVQRYLLADEVGLGKTIEAGLVIRQRMLDQPDCRVVVLAPDMLRHQWDRELRGKFFIDDFPSATLKITRHETPGRWTEYHGFDLVVVDEAHRLTDAAEPSLSPYRELAQLAHSTPRLLLLSATPSTSRPQAHLGLLHLLDPVLYRWDDYPQFVQRFGTRRVLANAVFGLDADFEPLLPGAVAEISDLIPGDTAFHALSAEVLDLLTPDGDLVQEDQRERLRTRVDALRAHISETYRLHRRMIRHRRHNVLAAADDDHADALPFEVTGRQRPSMLNIRVGEVERAGELLLAWQQDVARWLLDHEADERAGAYGLALAVLASRSDGLSEDMRDAMRWRVHHDDMAAQRAGLTDQERNLLTAPDLLPADESALRKLSEDPGGRDFDARFLARALAQHKRVVVFCGAGSLAFLLSDALASLGRVSVVEHTHSQGAAASAVAVERWLADGGVLIADDSAEDGVNLQEADAVIHMRLPWSPNRCEQRLGRADRFAGAFGGGARAATQYVIAAGHVENSFAAAWASLLTDAVRIFDESVSALQDILDRLTTDIWEVALREGPEAMLASSNAVTGALQQERREIDGMDTLEAVHEGTLGRVVAEAITATEMRWGAHERAMRSYAGSEAGGLRFAVHPDGATRHIMRFERARADPLVSPRLLALSGRTVSPSAMRGTFNRNTALRVSGTPLFRLGNPFVDLLATVIAVDDRGQACVLWRPGMRRRDLVAYFGFDFLVEAGIDAALDLVGDELDARQALRRQADTILPPLIHRLWLPAETDRAVEDLQLLRWLEAPYSPVRGDLNLNDERISRLWSHFGDTEGLGAAARRAERSARDELIRSAQLVQRAERAQQEAGRALSIRRAQAQARQHAGQLLSDTQSYLNDVQVEAALIDALSRPDIRLMAVTCVVGGELGAASGGS</sequence>
<dbReference type="InterPro" id="IPR014001">
    <property type="entry name" value="Helicase_ATP-bd"/>
</dbReference>
<dbReference type="InterPro" id="IPR001650">
    <property type="entry name" value="Helicase_C-like"/>
</dbReference>
<dbReference type="InterPro" id="IPR038718">
    <property type="entry name" value="SNF2-like_sf"/>
</dbReference>
<dbReference type="PANTHER" id="PTHR45766">
    <property type="entry name" value="DNA ANNEALING HELICASE AND ENDONUCLEASE ZRANB3 FAMILY MEMBER"/>
    <property type="match status" value="1"/>
</dbReference>
<accession>A0ABV5MLG3</accession>
<dbReference type="InterPro" id="IPR027417">
    <property type="entry name" value="P-loop_NTPase"/>
</dbReference>
<dbReference type="NCBIfam" id="NF041062">
    <property type="entry name" value="DpdE"/>
    <property type="match status" value="1"/>
</dbReference>
<dbReference type="Gene3D" id="3.40.50.10810">
    <property type="entry name" value="Tandem AAA-ATPase domain"/>
    <property type="match status" value="1"/>
</dbReference>
<protein>
    <submittedName>
        <fullName evidence="4">Protein DpdE</fullName>
    </submittedName>
</protein>
<evidence type="ECO:0000313" key="5">
    <source>
        <dbReference type="Proteomes" id="UP001589608"/>
    </source>
</evidence>
<comment type="caution">
    <text evidence="4">The sequence shown here is derived from an EMBL/GenBank/DDBJ whole genome shotgun (WGS) entry which is preliminary data.</text>
</comment>
<dbReference type="Gene3D" id="3.40.50.300">
    <property type="entry name" value="P-loop containing nucleotide triphosphate hydrolases"/>
    <property type="match status" value="1"/>
</dbReference>
<dbReference type="SUPFAM" id="SSF52540">
    <property type="entry name" value="P-loop containing nucleoside triphosphate hydrolases"/>
    <property type="match status" value="1"/>
</dbReference>
<feature type="domain" description="Helicase ATP-binding" evidence="2">
    <location>
        <begin position="176"/>
        <end position="322"/>
    </location>
</feature>
<evidence type="ECO:0000313" key="4">
    <source>
        <dbReference type="EMBL" id="MFB9449710.1"/>
    </source>
</evidence>
<evidence type="ECO:0000259" key="2">
    <source>
        <dbReference type="PROSITE" id="PS51192"/>
    </source>
</evidence>
<dbReference type="EMBL" id="JBHMCA010000069">
    <property type="protein sequence ID" value="MFB9449710.1"/>
    <property type="molecule type" value="Genomic_DNA"/>
</dbReference>
<dbReference type="PROSITE" id="PS51194">
    <property type="entry name" value="HELICASE_CTER"/>
    <property type="match status" value="1"/>
</dbReference>
<feature type="domain" description="Helicase C-terminal" evidence="3">
    <location>
        <begin position="566"/>
        <end position="737"/>
    </location>
</feature>
<dbReference type="PANTHER" id="PTHR45766:SF6">
    <property type="entry name" value="SWI_SNF-RELATED MATRIX-ASSOCIATED ACTIN-DEPENDENT REGULATOR OF CHROMATIN SUBFAMILY A-LIKE PROTEIN 1"/>
    <property type="match status" value="1"/>
</dbReference>